<dbReference type="Proteomes" id="UP000324800">
    <property type="component" value="Unassembled WGS sequence"/>
</dbReference>
<name>A0A5J4X9L0_9EUKA</name>
<dbReference type="AlphaFoldDB" id="A0A5J4X9L0"/>
<accession>A0A5J4X9L0</accession>
<organism evidence="2 3">
    <name type="scientific">Streblomastix strix</name>
    <dbReference type="NCBI Taxonomy" id="222440"/>
    <lineage>
        <taxon>Eukaryota</taxon>
        <taxon>Metamonada</taxon>
        <taxon>Preaxostyla</taxon>
        <taxon>Oxymonadida</taxon>
        <taxon>Streblomastigidae</taxon>
        <taxon>Streblomastix</taxon>
    </lineage>
</organism>
<feature type="compositionally biased region" description="Basic and acidic residues" evidence="1">
    <location>
        <begin position="1"/>
        <end position="20"/>
    </location>
</feature>
<evidence type="ECO:0000313" key="2">
    <source>
        <dbReference type="EMBL" id="KAA6403958.1"/>
    </source>
</evidence>
<sequence length="118" mass="14051">MALLEKESRDKVEDSPKFEQLKQGLNSKQQIGNTREENNIQQPRQPVNAGRRKCISRFYEFQQPRFVLYATSHQLVYNLFKRDHAICRIANCHNLAEDMRTMKQQQPRPLHQRRDDLG</sequence>
<gene>
    <name evidence="2" type="ORF">EZS28_000504</name>
</gene>
<dbReference type="EMBL" id="SNRW01000042">
    <property type="protein sequence ID" value="KAA6403958.1"/>
    <property type="molecule type" value="Genomic_DNA"/>
</dbReference>
<proteinExistence type="predicted"/>
<feature type="compositionally biased region" description="Polar residues" evidence="1">
    <location>
        <begin position="23"/>
        <end position="45"/>
    </location>
</feature>
<comment type="caution">
    <text evidence="2">The sequence shown here is derived from an EMBL/GenBank/DDBJ whole genome shotgun (WGS) entry which is preliminary data.</text>
</comment>
<evidence type="ECO:0000313" key="3">
    <source>
        <dbReference type="Proteomes" id="UP000324800"/>
    </source>
</evidence>
<reference evidence="2 3" key="1">
    <citation type="submission" date="2019-03" db="EMBL/GenBank/DDBJ databases">
        <title>Single cell metagenomics reveals metabolic interactions within the superorganism composed of flagellate Streblomastix strix and complex community of Bacteroidetes bacteria on its surface.</title>
        <authorList>
            <person name="Treitli S.C."/>
            <person name="Kolisko M."/>
            <person name="Husnik F."/>
            <person name="Keeling P."/>
            <person name="Hampl V."/>
        </authorList>
    </citation>
    <scope>NUCLEOTIDE SEQUENCE [LARGE SCALE GENOMIC DNA]</scope>
    <source>
        <strain evidence="2">ST1C</strain>
    </source>
</reference>
<protein>
    <submittedName>
        <fullName evidence="2">Uncharacterized protein</fullName>
    </submittedName>
</protein>
<feature type="region of interest" description="Disordered" evidence="1">
    <location>
        <begin position="1"/>
        <end position="49"/>
    </location>
</feature>
<evidence type="ECO:0000256" key="1">
    <source>
        <dbReference type="SAM" id="MobiDB-lite"/>
    </source>
</evidence>